<keyword evidence="4" id="KW-0145">Chemotaxis</keyword>
<feature type="coiled-coil region" evidence="12">
    <location>
        <begin position="472"/>
        <end position="499"/>
    </location>
</feature>
<reference evidence="17 18" key="1">
    <citation type="journal article" date="2013" name="PLoS ONE">
        <title>The first genomic and proteomic characterization of a deep-sea sulfate reducer: insights into the piezophilic lifestyle of Desulfovibrio piezophilus.</title>
        <authorList>
            <person name="Pradel N."/>
            <person name="Ji B."/>
            <person name="Gimenez G."/>
            <person name="Talla E."/>
            <person name="Lenoble P."/>
            <person name="Garel M."/>
            <person name="Tamburini C."/>
            <person name="Fourquet P."/>
            <person name="Lebrun R."/>
            <person name="Bertin P."/>
            <person name="Denis Y."/>
            <person name="Pophillat M."/>
            <person name="Barbe V."/>
            <person name="Ollivier B."/>
            <person name="Dolla A."/>
        </authorList>
    </citation>
    <scope>NUCLEOTIDE SEQUENCE [LARGE SCALE GENOMIC DNA]</scope>
    <source>
        <strain evidence="18">DSM 10523 / SB164P1</strain>
    </source>
</reference>
<dbReference type="InterPro" id="IPR004090">
    <property type="entry name" value="Chemotax_Me-accpt_rcpt"/>
</dbReference>
<evidence type="ECO:0000256" key="14">
    <source>
        <dbReference type="SAM" id="Phobius"/>
    </source>
</evidence>
<dbReference type="KEGG" id="dpi:BN4_11070"/>
<dbReference type="CDD" id="cd12107">
    <property type="entry name" value="Hemerythrin"/>
    <property type="match status" value="1"/>
</dbReference>
<dbReference type="CDD" id="cd11386">
    <property type="entry name" value="MCP_signal"/>
    <property type="match status" value="1"/>
</dbReference>
<dbReference type="GO" id="GO:0004888">
    <property type="term" value="F:transmembrane signaling receptor activity"/>
    <property type="evidence" value="ECO:0007669"/>
    <property type="project" value="InterPro"/>
</dbReference>
<accession>M1WRH8</accession>
<dbReference type="Pfam" id="PF00672">
    <property type="entry name" value="HAMP"/>
    <property type="match status" value="1"/>
</dbReference>
<feature type="transmembrane region" description="Helical" evidence="14">
    <location>
        <begin position="204"/>
        <end position="228"/>
    </location>
</feature>
<evidence type="ECO:0000313" key="17">
    <source>
        <dbReference type="EMBL" id="CCH48307.1"/>
    </source>
</evidence>
<dbReference type="PATRIC" id="fig|879567.3.peg.1106"/>
<evidence type="ECO:0000313" key="18">
    <source>
        <dbReference type="Proteomes" id="UP000011724"/>
    </source>
</evidence>
<dbReference type="eggNOG" id="COG0840">
    <property type="taxonomic scope" value="Bacteria"/>
</dbReference>
<dbReference type="SMART" id="SM00283">
    <property type="entry name" value="MA"/>
    <property type="match status" value="1"/>
</dbReference>
<keyword evidence="7 14" id="KW-1133">Transmembrane helix</keyword>
<dbReference type="BioCyc" id="DPIE1322246:BN4_RS05400-MONOMER"/>
<evidence type="ECO:0000256" key="6">
    <source>
        <dbReference type="ARBA" id="ARBA00022723"/>
    </source>
</evidence>
<dbReference type="InterPro" id="IPR012312">
    <property type="entry name" value="Hemerythrin-like"/>
</dbReference>
<dbReference type="NCBIfam" id="TIGR02481">
    <property type="entry name" value="hemeryth_dom"/>
    <property type="match status" value="1"/>
</dbReference>
<feature type="compositionally biased region" description="Acidic residues" evidence="13">
    <location>
        <begin position="721"/>
        <end position="730"/>
    </location>
</feature>
<dbReference type="GO" id="GO:0007165">
    <property type="term" value="P:signal transduction"/>
    <property type="evidence" value="ECO:0007669"/>
    <property type="project" value="UniProtKB-KW"/>
</dbReference>
<gene>
    <name evidence="17" type="ordered locus">BN4_11070</name>
</gene>
<dbReference type="SMART" id="SM00304">
    <property type="entry name" value="HAMP"/>
    <property type="match status" value="1"/>
</dbReference>
<dbReference type="InterPro" id="IPR012827">
    <property type="entry name" value="Hemerythrin_metal-bd"/>
</dbReference>
<sequence>MLRKISIKVRMIILMGVVVLFTIGILVAFFNGINHIKALGIESSTAAMLEGERQKLSVSTQSMATSIGDAIKEIPDLEEKKAIIRKLVAGVRFEEDSSGYFFVYRQTINVALPTNTSLQGKDLGDLQDKNGIMLVQELNKKAHGGGGFVTYIWPKPNKGDQPKLSYAVMIPGTDMWIGTGVYIDNVHEKEMTISESMDALVNAYAMWSGGAVLAVFVFVVLPLCLLIIRSIISPIRDAVELADRVAGGDLTRDVPNEFDDELGKLTTALGTMVIRLRGIATRAKSGADEVASGSTEVTSSAQSLADGASRQAAAVEEVSSAMEEMISQISRNTDNAQQTEKIATQTAEDAQKGGETVLKAVESIKNIAEKISIIEEIARQTNLLALNAAIEAARAGEAGKGFAVVASEVRKLAERSGTAAAEIGDLSTSTLSQADAAGNMLTKMVPDIRQTAELVQEISSASNEQNIGAQEINNAIQDLDQVIQQNAAASEELAASAEEFTGHATELQQSMQFFNTGQSQTRLASTSAVRTSVKPQVRKPAPRPTAPLQTKKVVTVSRRSAPAVSSAAPKKSRHLITWDDSFSVGIDAIDEEHKVIVDIVNRLNNAMAEGKGTEAMETIFKELKTYVVKHFENEERLFDAHGYPQTREHKKLHAELIEKATQLEKDFKSGKITISSEVMRFLKDWLTSHIKGEDMKYRSALQSGQKKAGSKSVGGSGFDMDMGDDDFEKF</sequence>
<comment type="similarity">
    <text evidence="10">Belongs to the methyl-accepting chemotaxis (MCP) protein family.</text>
</comment>
<name>M1WRH8_PSEP2</name>
<dbReference type="InterPro" id="IPR016131">
    <property type="entry name" value="Haemerythrin_Fe_BS"/>
</dbReference>
<keyword evidence="12" id="KW-0175">Coiled coil</keyword>
<dbReference type="PRINTS" id="PR00260">
    <property type="entry name" value="CHEMTRNSDUCR"/>
</dbReference>
<evidence type="ECO:0000256" key="7">
    <source>
        <dbReference type="ARBA" id="ARBA00022989"/>
    </source>
</evidence>
<evidence type="ECO:0000256" key="4">
    <source>
        <dbReference type="ARBA" id="ARBA00022500"/>
    </source>
</evidence>
<keyword evidence="3" id="KW-1003">Cell membrane</keyword>
<evidence type="ECO:0000256" key="10">
    <source>
        <dbReference type="ARBA" id="ARBA00029447"/>
    </source>
</evidence>
<dbReference type="InterPro" id="IPR035938">
    <property type="entry name" value="Hemerythrin-like_sf"/>
</dbReference>
<dbReference type="SMART" id="SM01049">
    <property type="entry name" value="Cache_2"/>
    <property type="match status" value="1"/>
</dbReference>
<keyword evidence="8" id="KW-0408">Iron</keyword>
<dbReference type="Pfam" id="PF01814">
    <property type="entry name" value="Hemerythrin"/>
    <property type="match status" value="1"/>
</dbReference>
<dbReference type="GO" id="GO:0046872">
    <property type="term" value="F:metal ion binding"/>
    <property type="evidence" value="ECO:0007669"/>
    <property type="project" value="UniProtKB-KW"/>
</dbReference>
<dbReference type="InterPro" id="IPR004010">
    <property type="entry name" value="Double_Cache_2"/>
</dbReference>
<evidence type="ECO:0000256" key="8">
    <source>
        <dbReference type="ARBA" id="ARBA00023004"/>
    </source>
</evidence>
<dbReference type="Gene3D" id="1.20.120.50">
    <property type="entry name" value="Hemerythrin-like"/>
    <property type="match status" value="1"/>
</dbReference>
<dbReference type="InterPro" id="IPR003660">
    <property type="entry name" value="HAMP_dom"/>
</dbReference>
<evidence type="ECO:0000259" key="15">
    <source>
        <dbReference type="PROSITE" id="PS50111"/>
    </source>
</evidence>
<dbReference type="PROSITE" id="PS50111">
    <property type="entry name" value="CHEMOTAXIS_TRANSDUC_2"/>
    <property type="match status" value="1"/>
</dbReference>
<dbReference type="RefSeq" id="WP_015414357.1">
    <property type="nucleotide sequence ID" value="NC_020409.1"/>
</dbReference>
<keyword evidence="9 14" id="KW-0472">Membrane</keyword>
<evidence type="ECO:0000256" key="5">
    <source>
        <dbReference type="ARBA" id="ARBA00022692"/>
    </source>
</evidence>
<feature type="domain" description="HAMP" evidence="16">
    <location>
        <begin position="229"/>
        <end position="281"/>
    </location>
</feature>
<evidence type="ECO:0000256" key="2">
    <source>
        <dbReference type="ARBA" id="ARBA00010587"/>
    </source>
</evidence>
<dbReference type="HOGENOM" id="CLU_000445_107_21_7"/>
<dbReference type="Gene3D" id="1.10.287.950">
    <property type="entry name" value="Methyl-accepting chemotaxis protein"/>
    <property type="match status" value="1"/>
</dbReference>
<dbReference type="CDD" id="cd06225">
    <property type="entry name" value="HAMP"/>
    <property type="match status" value="1"/>
</dbReference>
<protein>
    <submittedName>
        <fullName evidence="17">Methyl-accepting chemotaxis sensory transducer with Cache sensor (Modular protein)</fullName>
    </submittedName>
</protein>
<comment type="similarity">
    <text evidence="2">Belongs to the hemerythrin family.</text>
</comment>
<dbReference type="FunFam" id="1.10.287.950:FF:000001">
    <property type="entry name" value="Methyl-accepting chemotaxis sensory transducer"/>
    <property type="match status" value="1"/>
</dbReference>
<evidence type="ECO:0000256" key="3">
    <source>
        <dbReference type="ARBA" id="ARBA00022475"/>
    </source>
</evidence>
<evidence type="ECO:0000259" key="16">
    <source>
        <dbReference type="PROSITE" id="PS50885"/>
    </source>
</evidence>
<dbReference type="PANTHER" id="PTHR43531">
    <property type="entry name" value="PROTEIN ICFG"/>
    <property type="match status" value="1"/>
</dbReference>
<keyword evidence="5 14" id="KW-0812">Transmembrane</keyword>
<evidence type="ECO:0000256" key="1">
    <source>
        <dbReference type="ARBA" id="ARBA00004651"/>
    </source>
</evidence>
<dbReference type="STRING" id="1322246.BN4_11070"/>
<dbReference type="PROSITE" id="PS00550">
    <property type="entry name" value="HEMERYTHRINS"/>
    <property type="match status" value="1"/>
</dbReference>
<dbReference type="Gene3D" id="3.30.450.20">
    <property type="entry name" value="PAS domain"/>
    <property type="match status" value="1"/>
</dbReference>
<proteinExistence type="inferred from homology"/>
<keyword evidence="6" id="KW-0479">Metal-binding</keyword>
<feature type="region of interest" description="Disordered" evidence="13">
    <location>
        <begin position="533"/>
        <end position="566"/>
    </location>
</feature>
<feature type="domain" description="Methyl-accepting transducer" evidence="15">
    <location>
        <begin position="286"/>
        <end position="501"/>
    </location>
</feature>
<feature type="compositionally biased region" description="Low complexity" evidence="13">
    <location>
        <begin position="556"/>
        <end position="566"/>
    </location>
</feature>
<evidence type="ECO:0000256" key="12">
    <source>
        <dbReference type="SAM" id="Coils"/>
    </source>
</evidence>
<feature type="region of interest" description="Disordered" evidence="13">
    <location>
        <begin position="701"/>
        <end position="730"/>
    </location>
</feature>
<comment type="subcellular location">
    <subcellularLocation>
        <location evidence="1">Cell membrane</location>
        <topology evidence="1">Multi-pass membrane protein</topology>
    </subcellularLocation>
</comment>
<reference evidence="18" key="2">
    <citation type="journal article" date="2013" name="Stand. Genomic Sci.">
        <title>Complete genome sequence of Desulfocapsa sulfexigens, a marine deltaproteobacterium specialized in disproportionating inorganic sulfur compounds.</title>
        <authorList>
            <person name="Finster K.W."/>
            <person name="Kjeldsen K.U."/>
            <person name="Kube M."/>
            <person name="Reinhardt R."/>
            <person name="Mussmann M."/>
            <person name="Amann R."/>
            <person name="Schreiber L."/>
        </authorList>
    </citation>
    <scope>NUCLEOTIDE SEQUENCE [LARGE SCALE GENOMIC DNA]</scope>
    <source>
        <strain evidence="18">DSM 10523 / SB164P1</strain>
    </source>
</reference>
<dbReference type="Pfam" id="PF00015">
    <property type="entry name" value="MCPsignal"/>
    <property type="match status" value="1"/>
</dbReference>
<evidence type="ECO:0000256" key="11">
    <source>
        <dbReference type="PROSITE-ProRule" id="PRU00284"/>
    </source>
</evidence>
<dbReference type="InterPro" id="IPR051310">
    <property type="entry name" value="MCP_chemotaxis"/>
</dbReference>
<dbReference type="Proteomes" id="UP000011724">
    <property type="component" value="Chromosome"/>
</dbReference>
<organism evidence="17 18">
    <name type="scientific">Pseudodesulfovibrio piezophilus (strain DSM 21447 / JCM 15486 / C1TLV30)</name>
    <name type="common">Desulfovibrio piezophilus</name>
    <dbReference type="NCBI Taxonomy" id="1322246"/>
    <lineage>
        <taxon>Bacteria</taxon>
        <taxon>Pseudomonadati</taxon>
        <taxon>Thermodesulfobacteriota</taxon>
        <taxon>Desulfovibrionia</taxon>
        <taxon>Desulfovibrionales</taxon>
        <taxon>Desulfovibrionaceae</taxon>
    </lineage>
</organism>
<dbReference type="InterPro" id="IPR004089">
    <property type="entry name" value="MCPsignal_dom"/>
</dbReference>
<keyword evidence="18" id="KW-1185">Reference proteome</keyword>
<dbReference type="SUPFAM" id="SSF47188">
    <property type="entry name" value="Hemerythrin-like"/>
    <property type="match status" value="1"/>
</dbReference>
<dbReference type="InterPro" id="IPR033480">
    <property type="entry name" value="sCache_2"/>
</dbReference>
<dbReference type="PANTHER" id="PTHR43531:SF11">
    <property type="entry name" value="METHYL-ACCEPTING CHEMOTAXIS PROTEIN 3"/>
    <property type="match status" value="1"/>
</dbReference>
<dbReference type="PROSITE" id="PS50885">
    <property type="entry name" value="HAMP"/>
    <property type="match status" value="1"/>
</dbReference>
<dbReference type="EMBL" id="FO203427">
    <property type="protein sequence ID" value="CCH48307.1"/>
    <property type="molecule type" value="Genomic_DNA"/>
</dbReference>
<dbReference type="NCBIfam" id="NF033749">
    <property type="entry name" value="bact_hemeryth"/>
    <property type="match status" value="1"/>
</dbReference>
<dbReference type="GO" id="GO:0005886">
    <property type="term" value="C:plasma membrane"/>
    <property type="evidence" value="ECO:0007669"/>
    <property type="project" value="UniProtKB-SubCell"/>
</dbReference>
<dbReference type="Pfam" id="PF08269">
    <property type="entry name" value="dCache_2"/>
    <property type="match status" value="1"/>
</dbReference>
<dbReference type="OrthoDB" id="9787709at2"/>
<dbReference type="GO" id="GO:0006935">
    <property type="term" value="P:chemotaxis"/>
    <property type="evidence" value="ECO:0007669"/>
    <property type="project" value="UniProtKB-KW"/>
</dbReference>
<dbReference type="SUPFAM" id="SSF58104">
    <property type="entry name" value="Methyl-accepting chemotaxis protein (MCP) signaling domain"/>
    <property type="match status" value="1"/>
</dbReference>
<feature type="transmembrane region" description="Helical" evidence="14">
    <location>
        <begin position="12"/>
        <end position="33"/>
    </location>
</feature>
<dbReference type="AlphaFoldDB" id="M1WRH8"/>
<evidence type="ECO:0000256" key="9">
    <source>
        <dbReference type="ARBA" id="ARBA00023136"/>
    </source>
</evidence>
<keyword evidence="11" id="KW-0807">Transducer</keyword>
<evidence type="ECO:0000256" key="13">
    <source>
        <dbReference type="SAM" id="MobiDB-lite"/>
    </source>
</evidence>